<dbReference type="InterPro" id="IPR019380">
    <property type="entry name" value="Casein_kinase_sb_PP28"/>
</dbReference>
<dbReference type="InterPro" id="IPR039876">
    <property type="entry name" value="HAP28"/>
</dbReference>
<dbReference type="GeneID" id="92183157"/>
<proteinExistence type="predicted"/>
<feature type="compositionally biased region" description="Basic and acidic residues" evidence="1">
    <location>
        <begin position="25"/>
        <end position="36"/>
    </location>
</feature>
<evidence type="ECO:0000259" key="2">
    <source>
        <dbReference type="Pfam" id="PF10252"/>
    </source>
</evidence>
<dbReference type="PANTHER" id="PTHR22055">
    <property type="entry name" value="28 KDA HEAT- AND ACID-STABLE PHOSPHOPROTEIN PDGF-ASSOCIATED PROTEIN"/>
    <property type="match status" value="1"/>
</dbReference>
<feature type="compositionally biased region" description="Basic and acidic residues" evidence="1">
    <location>
        <begin position="193"/>
        <end position="207"/>
    </location>
</feature>
<feature type="domain" description="Casein kinase substrate phosphoprotein PP28" evidence="2">
    <location>
        <begin position="127"/>
        <end position="197"/>
    </location>
</feature>
<comment type="caution">
    <text evidence="3">The sequence shown here is derived from an EMBL/GenBank/DDBJ whole genome shotgun (WGS) entry which is preliminary data.</text>
</comment>
<accession>A0AAW0YT44</accession>
<evidence type="ECO:0000313" key="4">
    <source>
        <dbReference type="Proteomes" id="UP001388673"/>
    </source>
</evidence>
<feature type="region of interest" description="Disordered" evidence="1">
    <location>
        <begin position="1"/>
        <end position="65"/>
    </location>
</feature>
<protein>
    <recommendedName>
        <fullName evidence="2">Casein kinase substrate phosphoprotein PP28 domain-containing protein</fullName>
    </recommendedName>
</protein>
<gene>
    <name evidence="3" type="ORF">IAR55_005899</name>
</gene>
<keyword evidence="4" id="KW-1185">Reference proteome</keyword>
<feature type="compositionally biased region" description="Basic residues" evidence="1">
    <location>
        <begin position="11"/>
        <end position="24"/>
    </location>
</feature>
<feature type="compositionally biased region" description="Basic and acidic residues" evidence="1">
    <location>
        <begin position="142"/>
        <end position="159"/>
    </location>
</feature>
<dbReference type="KEGG" id="kne:92183157"/>
<sequence>MARGGGVSSRGRGKFKVARGGGRHFSRDLDPRRAEPSESESSSEEETSSEEEDDGPSAADIAKLAPEMAAMNIKLGNTEAIEIPEEEEMSRAEKRALKKAQGAKKVAIQEPEDSESESSDEEDAPKPAAKGKAKVAPPPQLSRKEREAADKKAAAERYQKLHAQGKTTEAQSDLARLQEVRRRREAAAAQRLAEAEEAAKEAAAKKDKVSKRN</sequence>
<organism evidence="3 4">
    <name type="scientific">Kwoniella newhampshirensis</name>
    <dbReference type="NCBI Taxonomy" id="1651941"/>
    <lineage>
        <taxon>Eukaryota</taxon>
        <taxon>Fungi</taxon>
        <taxon>Dikarya</taxon>
        <taxon>Basidiomycota</taxon>
        <taxon>Agaricomycotina</taxon>
        <taxon>Tremellomycetes</taxon>
        <taxon>Tremellales</taxon>
        <taxon>Cryptococcaceae</taxon>
        <taxon>Kwoniella</taxon>
    </lineage>
</organism>
<name>A0AAW0YT44_9TREE</name>
<feature type="compositionally biased region" description="Acidic residues" evidence="1">
    <location>
        <begin position="110"/>
        <end position="123"/>
    </location>
</feature>
<dbReference type="Proteomes" id="UP001388673">
    <property type="component" value="Unassembled WGS sequence"/>
</dbReference>
<feature type="compositionally biased region" description="Basic and acidic residues" evidence="1">
    <location>
        <begin position="176"/>
        <end position="186"/>
    </location>
</feature>
<feature type="region of interest" description="Disordered" evidence="1">
    <location>
        <begin position="77"/>
        <end position="213"/>
    </location>
</feature>
<dbReference type="Pfam" id="PF10252">
    <property type="entry name" value="PP28"/>
    <property type="match status" value="1"/>
</dbReference>
<evidence type="ECO:0000313" key="3">
    <source>
        <dbReference type="EMBL" id="KAK8846811.1"/>
    </source>
</evidence>
<dbReference type="EMBL" id="JBCAWK010000011">
    <property type="protein sequence ID" value="KAK8846811.1"/>
    <property type="molecule type" value="Genomic_DNA"/>
</dbReference>
<dbReference type="RefSeq" id="XP_066800761.1">
    <property type="nucleotide sequence ID" value="XM_066948988.1"/>
</dbReference>
<evidence type="ECO:0000256" key="1">
    <source>
        <dbReference type="SAM" id="MobiDB-lite"/>
    </source>
</evidence>
<feature type="compositionally biased region" description="Acidic residues" evidence="1">
    <location>
        <begin position="37"/>
        <end position="55"/>
    </location>
</feature>
<reference evidence="3 4" key="1">
    <citation type="journal article" date="2024" name="bioRxiv">
        <title>Comparative genomics of Cryptococcus and Kwoniella reveals pathogenesis evolution and contrasting karyotype dynamics via intercentromeric recombination or chromosome fusion.</title>
        <authorList>
            <person name="Coelho M.A."/>
            <person name="David-Palma M."/>
            <person name="Shea T."/>
            <person name="Bowers K."/>
            <person name="McGinley-Smith S."/>
            <person name="Mohammad A.W."/>
            <person name="Gnirke A."/>
            <person name="Yurkov A.M."/>
            <person name="Nowrousian M."/>
            <person name="Sun S."/>
            <person name="Cuomo C.A."/>
            <person name="Heitman J."/>
        </authorList>
    </citation>
    <scope>NUCLEOTIDE SEQUENCE [LARGE SCALE GENOMIC DNA]</scope>
    <source>
        <strain evidence="3 4">CBS 13917</strain>
    </source>
</reference>
<dbReference type="AlphaFoldDB" id="A0AAW0YT44"/>